<sequence>MQSTGSNVTAEGADLSGTFLGDRGKTRVGGVLLISENVRNCNASIGQYSPEWIPLVMAATADIHFTSYKGRNCEEETVCS</sequence>
<dbReference type="EMBL" id="CM001231">
    <property type="protein sequence ID" value="EHA58172.1"/>
    <property type="molecule type" value="Genomic_DNA"/>
</dbReference>
<proteinExistence type="predicted"/>
<protein>
    <submittedName>
        <fullName evidence="1">Uncharacterized protein</fullName>
    </submittedName>
</protein>
<dbReference type="InParanoid" id="G4MQU1"/>
<organism evidence="1 2">
    <name type="scientific">Pyricularia oryzae (strain 70-15 / ATCC MYA-4617 / FGSC 8958)</name>
    <name type="common">Rice blast fungus</name>
    <name type="synonym">Magnaporthe oryzae</name>
    <dbReference type="NCBI Taxonomy" id="242507"/>
    <lineage>
        <taxon>Eukaryota</taxon>
        <taxon>Fungi</taxon>
        <taxon>Dikarya</taxon>
        <taxon>Ascomycota</taxon>
        <taxon>Pezizomycotina</taxon>
        <taxon>Sordariomycetes</taxon>
        <taxon>Sordariomycetidae</taxon>
        <taxon>Magnaporthales</taxon>
        <taxon>Pyriculariaceae</taxon>
        <taxon>Pyricularia</taxon>
    </lineage>
</organism>
<dbReference type="GeneID" id="12986450"/>
<reference evidence="1 2" key="1">
    <citation type="journal article" date="2005" name="Nature">
        <title>The genome sequence of the rice blast fungus Magnaporthe grisea.</title>
        <authorList>
            <person name="Dean R.A."/>
            <person name="Talbot N.J."/>
            <person name="Ebbole D.J."/>
            <person name="Farman M.L."/>
            <person name="Mitchell T.K."/>
            <person name="Orbach M.J."/>
            <person name="Thon M."/>
            <person name="Kulkarni R."/>
            <person name="Xu J.R."/>
            <person name="Pan H."/>
            <person name="Read N.D."/>
            <person name="Lee Y.H."/>
            <person name="Carbone I."/>
            <person name="Brown D."/>
            <person name="Oh Y.Y."/>
            <person name="Donofrio N."/>
            <person name="Jeong J.S."/>
            <person name="Soanes D.M."/>
            <person name="Djonovic S."/>
            <person name="Kolomiets E."/>
            <person name="Rehmeyer C."/>
            <person name="Li W."/>
            <person name="Harding M."/>
            <person name="Kim S."/>
            <person name="Lebrun M.H."/>
            <person name="Bohnert H."/>
            <person name="Coughlan S."/>
            <person name="Butler J."/>
            <person name="Calvo S."/>
            <person name="Ma L.J."/>
            <person name="Nicol R."/>
            <person name="Purcell S."/>
            <person name="Nusbaum C."/>
            <person name="Galagan J.E."/>
            <person name="Birren B.W."/>
        </authorList>
    </citation>
    <scope>NUCLEOTIDE SEQUENCE [LARGE SCALE GENOMIC DNA]</scope>
    <source>
        <strain evidence="2">70-15 / ATCC MYA-4617 / FGSC 8958</strain>
    </source>
</reference>
<evidence type="ECO:0000313" key="1">
    <source>
        <dbReference type="EMBL" id="EHA58172.1"/>
    </source>
</evidence>
<dbReference type="RefSeq" id="XP_003710784.1">
    <property type="nucleotide sequence ID" value="XM_003710736.1"/>
</dbReference>
<evidence type="ECO:0000313" key="2">
    <source>
        <dbReference type="Proteomes" id="UP000009058"/>
    </source>
</evidence>
<gene>
    <name evidence="1" type="ORF">MGG_16495</name>
</gene>
<dbReference type="KEGG" id="mgr:MGG_16495"/>
<accession>G4MQU1</accession>
<name>G4MQU1_PYRO7</name>
<keyword evidence="2" id="KW-1185">Reference proteome</keyword>
<dbReference type="Proteomes" id="UP000009058">
    <property type="component" value="Chromosome 1"/>
</dbReference>
<dbReference type="VEuPathDB" id="FungiDB:MGG_16495"/>
<dbReference type="AlphaFoldDB" id="G4MQU1"/>
<dbReference type="HOGENOM" id="CLU_2590200_0_0_1"/>
<reference key="2">
    <citation type="submission" date="2011-05" db="EMBL/GenBank/DDBJ databases">
        <title>The Genome Sequence of Magnaporthe oryzae 70-15.</title>
        <authorList>
            <consortium name="The Broad Institute Genome Sequencing Platform"/>
            <person name="Ma L.-J."/>
            <person name="Dead R."/>
            <person name="Young S.K."/>
            <person name="Zeng Q."/>
            <person name="Gargeya S."/>
            <person name="Fitzgerald M."/>
            <person name="Haas B."/>
            <person name="Abouelleil A."/>
            <person name="Alvarado L."/>
            <person name="Arachchi H.M."/>
            <person name="Berlin A."/>
            <person name="Brown A."/>
            <person name="Chapman S.B."/>
            <person name="Chen Z."/>
            <person name="Dunbar C."/>
            <person name="Freedman E."/>
            <person name="Gearin G."/>
            <person name="Gellesch M."/>
            <person name="Goldberg J."/>
            <person name="Griggs A."/>
            <person name="Gujja S."/>
            <person name="Heiman D."/>
            <person name="Howarth C."/>
            <person name="Larson L."/>
            <person name="Lui A."/>
            <person name="MacDonald P.J.P."/>
            <person name="Mehta T."/>
            <person name="Montmayeur A."/>
            <person name="Murphy C."/>
            <person name="Neiman D."/>
            <person name="Pearson M."/>
            <person name="Priest M."/>
            <person name="Roberts A."/>
            <person name="Saif S."/>
            <person name="Shea T."/>
            <person name="Shenoy N."/>
            <person name="Sisk P."/>
            <person name="Stolte C."/>
            <person name="Sykes S."/>
            <person name="Yandava C."/>
            <person name="Wortman J."/>
            <person name="Nusbaum C."/>
            <person name="Birren B."/>
        </authorList>
    </citation>
    <scope>NUCLEOTIDE SEQUENCE</scope>
    <source>
        <strain>70-15</strain>
    </source>
</reference>